<evidence type="ECO:0000256" key="1">
    <source>
        <dbReference type="ARBA" id="ARBA00022729"/>
    </source>
</evidence>
<accession>A0A5B8RA03</accession>
<evidence type="ECO:0000313" key="3">
    <source>
        <dbReference type="EMBL" id="QEA04863.1"/>
    </source>
</evidence>
<keyword evidence="1" id="KW-0732">Signal</keyword>
<dbReference type="Gene3D" id="3.10.105.10">
    <property type="entry name" value="Dipeptide-binding Protein, Domain 3"/>
    <property type="match status" value="1"/>
</dbReference>
<dbReference type="GO" id="GO:0042884">
    <property type="term" value="P:microcin transport"/>
    <property type="evidence" value="ECO:0007669"/>
    <property type="project" value="TreeGrafter"/>
</dbReference>
<dbReference type="EMBL" id="MN079090">
    <property type="protein sequence ID" value="QEA04863.1"/>
    <property type="molecule type" value="Genomic_DNA"/>
</dbReference>
<dbReference type="PIRSF" id="PIRSF002741">
    <property type="entry name" value="MppA"/>
    <property type="match status" value="1"/>
</dbReference>
<dbReference type="Pfam" id="PF00496">
    <property type="entry name" value="SBP_bac_5"/>
    <property type="match status" value="1"/>
</dbReference>
<dbReference type="PANTHER" id="PTHR30290:SF64">
    <property type="entry name" value="ABC TRANSPORTER PERIPLASMIC BINDING PROTEIN"/>
    <property type="match status" value="1"/>
</dbReference>
<dbReference type="CDD" id="cd08497">
    <property type="entry name" value="MbnE-like"/>
    <property type="match status" value="1"/>
</dbReference>
<dbReference type="InterPro" id="IPR030678">
    <property type="entry name" value="Peptide/Ni-bd"/>
</dbReference>
<dbReference type="FunFam" id="3.10.105.10:FF:000005">
    <property type="entry name" value="ABC transporter substrate-binding protein"/>
    <property type="match status" value="1"/>
</dbReference>
<dbReference type="GO" id="GO:0015833">
    <property type="term" value="P:peptide transport"/>
    <property type="evidence" value="ECO:0007669"/>
    <property type="project" value="TreeGrafter"/>
</dbReference>
<dbReference type="Gene3D" id="3.40.190.10">
    <property type="entry name" value="Periplasmic binding protein-like II"/>
    <property type="match status" value="1"/>
</dbReference>
<dbReference type="SUPFAM" id="SSF53850">
    <property type="entry name" value="Periplasmic binding protein-like II"/>
    <property type="match status" value="1"/>
</dbReference>
<protein>
    <recommendedName>
        <fullName evidence="2">Solute-binding protein family 5 domain-containing protein</fullName>
    </recommendedName>
</protein>
<dbReference type="GO" id="GO:1904680">
    <property type="term" value="F:peptide transmembrane transporter activity"/>
    <property type="evidence" value="ECO:0007669"/>
    <property type="project" value="TreeGrafter"/>
</dbReference>
<dbReference type="InterPro" id="IPR039424">
    <property type="entry name" value="SBP_5"/>
</dbReference>
<name>A0A5B8RA03_9ZZZZ</name>
<gene>
    <name evidence="3" type="ORF">KBTEX_01179</name>
</gene>
<evidence type="ECO:0000259" key="2">
    <source>
        <dbReference type="Pfam" id="PF00496"/>
    </source>
</evidence>
<proteinExistence type="predicted"/>
<dbReference type="AlphaFoldDB" id="A0A5B8RA03"/>
<reference evidence="3" key="1">
    <citation type="submission" date="2019-06" db="EMBL/GenBank/DDBJ databases">
        <authorList>
            <person name="Murdoch R.W."/>
            <person name="Fathepure B."/>
        </authorList>
    </citation>
    <scope>NUCLEOTIDE SEQUENCE</scope>
</reference>
<dbReference type="PANTHER" id="PTHR30290">
    <property type="entry name" value="PERIPLASMIC BINDING COMPONENT OF ABC TRANSPORTER"/>
    <property type="match status" value="1"/>
</dbReference>
<dbReference type="InterPro" id="IPR000914">
    <property type="entry name" value="SBP_5_dom"/>
</dbReference>
<organism evidence="3">
    <name type="scientific">uncultured organism</name>
    <dbReference type="NCBI Taxonomy" id="155900"/>
    <lineage>
        <taxon>unclassified sequences</taxon>
        <taxon>environmental samples</taxon>
    </lineage>
</organism>
<feature type="domain" description="Solute-binding protein family 5" evidence="2">
    <location>
        <begin position="101"/>
        <end position="501"/>
    </location>
</feature>
<sequence length="601" mass="67859">MKVLAKLCAGVLVLAAAPAAMAAHAVAMYGSPKYPSGFEHFDYVNPDAPKGGTLRLANTVAATFDSLNPFILKGNPAADLTRTYDTLTVRSLDEPFTEYGLVAKDIEIAPDRTWVRYRLRKAARFHDGEPITAEDVAFSFRILKEKGHPQYRSYYKDVTGVDVEDAHTVTFHFASGDNRELPLILGQLPILPKHYWAERDFDKTTLDPPLGSGPYRIAEVDPGKRIVYERVDDYWAKDLPVNRGRYNFERISYDYYRDATVAVEALKGGAYDMRIENVAKNWATAYNIPALEEGRLVKQSIDHNLPFGVQGWFFNTRRPVFQDPRVREAIGYAFDFQWTNRNLFYGAYKRLDSYFANSELAARGKPSGAELKLLEPWRDQLPERVFSKAYTPPSTAGEGGLRDNLRRAVALLNDAGYAIRDGRMVNEDTGKPLSFEILLDSASMERVTLPFVKNLERLGIDASVRTVDPTQYQNRVQRFEYDMIAERIAQSLSPGNEQRAYWGCEAAKTPGSQNYAGICSPAIDALVDKVIHAPDREALVTRTRALDRALLWGFYVVPHWYSGSFRLVYWDKFGQPARNPPYGLALDSWWVNPEKAAALSQ</sequence>